<dbReference type="RefSeq" id="WP_239673068.1">
    <property type="nucleotide sequence ID" value="NZ_CP049742.1"/>
</dbReference>
<organism evidence="2 3">
    <name type="scientific">Mangrovibacillus cuniculi</name>
    <dbReference type="NCBI Taxonomy" id="2593652"/>
    <lineage>
        <taxon>Bacteria</taxon>
        <taxon>Bacillati</taxon>
        <taxon>Bacillota</taxon>
        <taxon>Bacilli</taxon>
        <taxon>Bacillales</taxon>
        <taxon>Bacillaceae</taxon>
        <taxon>Mangrovibacillus</taxon>
    </lineage>
</organism>
<dbReference type="Proteomes" id="UP000593626">
    <property type="component" value="Chromosome"/>
</dbReference>
<proteinExistence type="predicted"/>
<name>A0A7S8HEB8_9BACI</name>
<dbReference type="EMBL" id="CP049742">
    <property type="protein sequence ID" value="QPC45563.1"/>
    <property type="molecule type" value="Genomic_DNA"/>
</dbReference>
<evidence type="ECO:0000256" key="1">
    <source>
        <dbReference type="SAM" id="Phobius"/>
    </source>
</evidence>
<dbReference type="KEGG" id="mcui:G8O30_00515"/>
<reference evidence="2 3" key="1">
    <citation type="submission" date="2019-07" db="EMBL/GenBank/DDBJ databases">
        <title>Genome sequence of 2 isolates from Red Sea Mangroves.</title>
        <authorList>
            <person name="Sefrji F."/>
            <person name="Michoud G."/>
            <person name="Merlino G."/>
            <person name="Daffonchio D."/>
        </authorList>
    </citation>
    <scope>NUCLEOTIDE SEQUENCE [LARGE SCALE GENOMIC DNA]</scope>
    <source>
        <strain evidence="2 3">R1DC41</strain>
    </source>
</reference>
<keyword evidence="1" id="KW-1133">Transmembrane helix</keyword>
<evidence type="ECO:0000313" key="2">
    <source>
        <dbReference type="EMBL" id="QPC45563.1"/>
    </source>
</evidence>
<sequence>MYWKLRIPLLLFLVGATSGLFQLLGDVLGDVTYLLSSILYIGFIGILFTIFEKTHVNEKKVHFSVGIALVAAGVLVDYFLR</sequence>
<accession>A0A7S8HEB8</accession>
<feature type="transmembrane region" description="Helical" evidence="1">
    <location>
        <begin position="7"/>
        <end position="25"/>
    </location>
</feature>
<keyword evidence="3" id="KW-1185">Reference proteome</keyword>
<protein>
    <submittedName>
        <fullName evidence="2">Uncharacterized protein</fullName>
    </submittedName>
</protein>
<keyword evidence="1" id="KW-0472">Membrane</keyword>
<keyword evidence="1" id="KW-0812">Transmembrane</keyword>
<gene>
    <name evidence="2" type="ORF">G8O30_00515</name>
</gene>
<evidence type="ECO:0000313" key="3">
    <source>
        <dbReference type="Proteomes" id="UP000593626"/>
    </source>
</evidence>
<feature type="transmembrane region" description="Helical" evidence="1">
    <location>
        <begin position="63"/>
        <end position="80"/>
    </location>
</feature>
<dbReference type="AlphaFoldDB" id="A0A7S8HEB8"/>
<feature type="transmembrane region" description="Helical" evidence="1">
    <location>
        <begin position="31"/>
        <end position="51"/>
    </location>
</feature>